<dbReference type="AlphaFoldDB" id="A0A1B1NB91"/>
<feature type="transmembrane region" description="Helical" evidence="7">
    <location>
        <begin position="37"/>
        <end position="54"/>
    </location>
</feature>
<keyword evidence="10" id="KW-1185">Reference proteome</keyword>
<feature type="transmembrane region" description="Helical" evidence="7">
    <location>
        <begin position="343"/>
        <end position="362"/>
    </location>
</feature>
<evidence type="ECO:0000259" key="8">
    <source>
        <dbReference type="PROSITE" id="PS50850"/>
    </source>
</evidence>
<organism evidence="9 10">
    <name type="scientific">Serinicoccus hydrothermalis</name>
    <dbReference type="NCBI Taxonomy" id="1758689"/>
    <lineage>
        <taxon>Bacteria</taxon>
        <taxon>Bacillati</taxon>
        <taxon>Actinomycetota</taxon>
        <taxon>Actinomycetes</taxon>
        <taxon>Micrococcales</taxon>
        <taxon>Ornithinimicrobiaceae</taxon>
        <taxon>Serinicoccus</taxon>
    </lineage>
</organism>
<evidence type="ECO:0000313" key="10">
    <source>
        <dbReference type="Proteomes" id="UP000092482"/>
    </source>
</evidence>
<proteinExistence type="predicted"/>
<keyword evidence="3" id="KW-1003">Cell membrane</keyword>
<feature type="transmembrane region" description="Helical" evidence="7">
    <location>
        <begin position="206"/>
        <end position="233"/>
    </location>
</feature>
<feature type="domain" description="Major facilitator superfamily (MFS) profile" evidence="8">
    <location>
        <begin position="1"/>
        <end position="389"/>
    </location>
</feature>
<evidence type="ECO:0000256" key="4">
    <source>
        <dbReference type="ARBA" id="ARBA00022692"/>
    </source>
</evidence>
<dbReference type="PANTHER" id="PTHR23513:SF6">
    <property type="entry name" value="MAJOR FACILITATOR SUPERFAMILY ASSOCIATED DOMAIN-CONTAINING PROTEIN"/>
    <property type="match status" value="1"/>
</dbReference>
<feature type="transmembrane region" description="Helical" evidence="7">
    <location>
        <begin position="61"/>
        <end position="82"/>
    </location>
</feature>
<accession>A0A1B1NB91</accession>
<evidence type="ECO:0000256" key="3">
    <source>
        <dbReference type="ARBA" id="ARBA00022475"/>
    </source>
</evidence>
<dbReference type="PANTHER" id="PTHR23513">
    <property type="entry name" value="INTEGRAL MEMBRANE EFFLUX PROTEIN-RELATED"/>
    <property type="match status" value="1"/>
</dbReference>
<feature type="transmembrane region" description="Helical" evidence="7">
    <location>
        <begin position="368"/>
        <end position="387"/>
    </location>
</feature>
<dbReference type="InterPro" id="IPR036259">
    <property type="entry name" value="MFS_trans_sf"/>
</dbReference>
<feature type="transmembrane region" description="Helical" evidence="7">
    <location>
        <begin position="88"/>
        <end position="108"/>
    </location>
</feature>
<reference evidence="9 10" key="1">
    <citation type="submission" date="2016-03" db="EMBL/GenBank/DDBJ databases">
        <title>Shallow-sea hydrothermal system.</title>
        <authorList>
            <person name="Tang K."/>
        </authorList>
    </citation>
    <scope>NUCLEOTIDE SEQUENCE [LARGE SCALE GENOMIC DNA]</scope>
    <source>
        <strain evidence="9 10">JLT9</strain>
    </source>
</reference>
<feature type="transmembrane region" description="Helical" evidence="7">
    <location>
        <begin position="239"/>
        <end position="260"/>
    </location>
</feature>
<dbReference type="SUPFAM" id="SSF103473">
    <property type="entry name" value="MFS general substrate transporter"/>
    <property type="match status" value="1"/>
</dbReference>
<keyword evidence="6 7" id="KW-0472">Membrane</keyword>
<dbReference type="GO" id="GO:0005886">
    <property type="term" value="C:plasma membrane"/>
    <property type="evidence" value="ECO:0007669"/>
    <property type="project" value="UniProtKB-SubCell"/>
</dbReference>
<dbReference type="STRING" id="1758689.SGUI_1297"/>
<dbReference type="InterPro" id="IPR010290">
    <property type="entry name" value="TM_effector"/>
</dbReference>
<dbReference type="PROSITE" id="PS50850">
    <property type="entry name" value="MFS"/>
    <property type="match status" value="1"/>
</dbReference>
<feature type="transmembrane region" description="Helical" evidence="7">
    <location>
        <begin position="296"/>
        <end position="315"/>
    </location>
</feature>
<dbReference type="Gene3D" id="1.20.1250.20">
    <property type="entry name" value="MFS general substrate transporter like domains"/>
    <property type="match status" value="1"/>
</dbReference>
<keyword evidence="2" id="KW-0813">Transport</keyword>
<evidence type="ECO:0000256" key="2">
    <source>
        <dbReference type="ARBA" id="ARBA00022448"/>
    </source>
</evidence>
<evidence type="ECO:0000313" key="9">
    <source>
        <dbReference type="EMBL" id="ANS78693.1"/>
    </source>
</evidence>
<evidence type="ECO:0000256" key="5">
    <source>
        <dbReference type="ARBA" id="ARBA00022989"/>
    </source>
</evidence>
<gene>
    <name evidence="9" type="ORF">SGUI_1297</name>
</gene>
<sequence length="399" mass="40412">MASTLGWVALSTTTLGIDVLVISSLGADEVEVGVVRAAQFLPYLLVGLLAGALVDRWRRRPTLVVTHLGRGLVLLLLAALWWVDALTVGGVVALLLVGGTFAVFAAAAEQSILPDLVPRSSLVDANARLGQSATVAQTAGPPVGGALVAAAGVSSALVLGAVARVVAALLLSRLPVHEAPVAPAARRAIGGEIVSGLRFIYGHRTLAPLAVSTHVWFLANSLALTVLGLFVLRDLDLSAAGYGLVLAAAGVGGFVGALLAPAVGRLRGEGDVMIASRLLCALAWAAVALTPDVGPAATVAVLCATQLLYGFALGVEDPNEMGYWQARTPRALLGRVNASRRSANRSVAVVGALAGGVLASVLDLRVALGVVALVFLAATLVLALSPVRGARVGDPDPGL</sequence>
<keyword evidence="5 7" id="KW-1133">Transmembrane helix</keyword>
<dbReference type="PATRIC" id="fig|1758689.4.peg.1337"/>
<dbReference type="Pfam" id="PF05977">
    <property type="entry name" value="MFS_3"/>
    <property type="match status" value="1"/>
</dbReference>
<dbReference type="KEGG" id="serj:SGUI_1297"/>
<dbReference type="GO" id="GO:0022857">
    <property type="term" value="F:transmembrane transporter activity"/>
    <property type="evidence" value="ECO:0007669"/>
    <property type="project" value="InterPro"/>
</dbReference>
<dbReference type="CDD" id="cd06173">
    <property type="entry name" value="MFS_MefA_like"/>
    <property type="match status" value="1"/>
</dbReference>
<name>A0A1B1NB91_9MICO</name>
<evidence type="ECO:0000256" key="6">
    <source>
        <dbReference type="ARBA" id="ARBA00023136"/>
    </source>
</evidence>
<dbReference type="Proteomes" id="UP000092482">
    <property type="component" value="Chromosome"/>
</dbReference>
<keyword evidence="4 7" id="KW-0812">Transmembrane</keyword>
<evidence type="ECO:0000256" key="1">
    <source>
        <dbReference type="ARBA" id="ARBA00004651"/>
    </source>
</evidence>
<dbReference type="EMBL" id="CP014989">
    <property type="protein sequence ID" value="ANS78693.1"/>
    <property type="molecule type" value="Genomic_DNA"/>
</dbReference>
<evidence type="ECO:0000256" key="7">
    <source>
        <dbReference type="SAM" id="Phobius"/>
    </source>
</evidence>
<protein>
    <submittedName>
        <fullName evidence="9">Major facilitator superfamily MFS_1</fullName>
    </submittedName>
</protein>
<dbReference type="InterPro" id="IPR020846">
    <property type="entry name" value="MFS_dom"/>
</dbReference>
<comment type="subcellular location">
    <subcellularLocation>
        <location evidence="1">Cell membrane</location>
        <topology evidence="1">Multi-pass membrane protein</topology>
    </subcellularLocation>
</comment>